<dbReference type="PANTHER" id="PTHR32089:SF112">
    <property type="entry name" value="LYSOZYME-LIKE PROTEIN-RELATED"/>
    <property type="match status" value="1"/>
</dbReference>
<dbReference type="Pfam" id="PF00015">
    <property type="entry name" value="MCPsignal"/>
    <property type="match status" value="1"/>
</dbReference>
<name>A0ABT6TMY4_9BACL</name>
<proteinExistence type="inferred from homology"/>
<organism evidence="10 11">
    <name type="scientific">Cohnella hashimotonis</name>
    <dbReference type="NCBI Taxonomy" id="2826895"/>
    <lineage>
        <taxon>Bacteria</taxon>
        <taxon>Bacillati</taxon>
        <taxon>Bacillota</taxon>
        <taxon>Bacilli</taxon>
        <taxon>Bacillales</taxon>
        <taxon>Paenibacillaceae</taxon>
        <taxon>Cohnella</taxon>
    </lineage>
</organism>
<dbReference type="Proteomes" id="UP001161691">
    <property type="component" value="Unassembled WGS sequence"/>
</dbReference>
<keyword evidence="7" id="KW-1133">Transmembrane helix</keyword>
<accession>A0ABT6TMY4</accession>
<keyword evidence="7" id="KW-0812">Transmembrane</keyword>
<dbReference type="RefSeq" id="WP_282910914.1">
    <property type="nucleotide sequence ID" value="NZ_JAGRPV010000001.1"/>
</dbReference>
<evidence type="ECO:0000313" key="10">
    <source>
        <dbReference type="EMBL" id="MDI4648180.1"/>
    </source>
</evidence>
<evidence type="ECO:0000313" key="11">
    <source>
        <dbReference type="Proteomes" id="UP001161691"/>
    </source>
</evidence>
<evidence type="ECO:0000259" key="8">
    <source>
        <dbReference type="PROSITE" id="PS50111"/>
    </source>
</evidence>
<dbReference type="SMART" id="SM00304">
    <property type="entry name" value="HAMP"/>
    <property type="match status" value="1"/>
</dbReference>
<dbReference type="PROSITE" id="PS50111">
    <property type="entry name" value="CHEMOTAXIS_TRANSDUC_2"/>
    <property type="match status" value="1"/>
</dbReference>
<dbReference type="Gene3D" id="1.10.287.950">
    <property type="entry name" value="Methyl-accepting chemotaxis protein"/>
    <property type="match status" value="1"/>
</dbReference>
<dbReference type="PANTHER" id="PTHR32089">
    <property type="entry name" value="METHYL-ACCEPTING CHEMOTAXIS PROTEIN MCPB"/>
    <property type="match status" value="1"/>
</dbReference>
<keyword evidence="2" id="KW-1003">Cell membrane</keyword>
<feature type="transmembrane region" description="Helical" evidence="7">
    <location>
        <begin position="20"/>
        <end position="46"/>
    </location>
</feature>
<evidence type="ECO:0000256" key="3">
    <source>
        <dbReference type="ARBA" id="ARBA00023136"/>
    </source>
</evidence>
<dbReference type="Pfam" id="PF00672">
    <property type="entry name" value="HAMP"/>
    <property type="match status" value="1"/>
</dbReference>
<keyword evidence="3 7" id="KW-0472">Membrane</keyword>
<evidence type="ECO:0000256" key="5">
    <source>
        <dbReference type="ARBA" id="ARBA00029447"/>
    </source>
</evidence>
<protein>
    <submittedName>
        <fullName evidence="10">Methyl-accepting chemotaxis protein</fullName>
    </submittedName>
</protein>
<keyword evidence="4 6" id="KW-0807">Transducer</keyword>
<reference evidence="10" key="1">
    <citation type="submission" date="2023-04" db="EMBL/GenBank/DDBJ databases">
        <title>Comparative genomic analysis of Cohnella hashimotonis sp. nov., isolated from the International Space Station.</title>
        <authorList>
            <person name="Venkateswaran K."/>
            <person name="Simpson A."/>
        </authorList>
    </citation>
    <scope>NUCLEOTIDE SEQUENCE</scope>
    <source>
        <strain evidence="10">F6_2S_P_1</strain>
    </source>
</reference>
<gene>
    <name evidence="10" type="ORF">KB449_24730</name>
</gene>
<dbReference type="InterPro" id="IPR003660">
    <property type="entry name" value="HAMP_dom"/>
</dbReference>
<evidence type="ECO:0000256" key="2">
    <source>
        <dbReference type="ARBA" id="ARBA00022475"/>
    </source>
</evidence>
<dbReference type="CDD" id="cd06225">
    <property type="entry name" value="HAMP"/>
    <property type="match status" value="1"/>
</dbReference>
<comment type="caution">
    <text evidence="10">The sequence shown here is derived from an EMBL/GenBank/DDBJ whole genome shotgun (WGS) entry which is preliminary data.</text>
</comment>
<dbReference type="Gene3D" id="6.10.340.10">
    <property type="match status" value="1"/>
</dbReference>
<evidence type="ECO:0000256" key="1">
    <source>
        <dbReference type="ARBA" id="ARBA00004236"/>
    </source>
</evidence>
<dbReference type="InterPro" id="IPR004089">
    <property type="entry name" value="MCPsignal_dom"/>
</dbReference>
<evidence type="ECO:0000256" key="7">
    <source>
        <dbReference type="SAM" id="Phobius"/>
    </source>
</evidence>
<dbReference type="PROSITE" id="PS50885">
    <property type="entry name" value="HAMP"/>
    <property type="match status" value="1"/>
</dbReference>
<comment type="subcellular location">
    <subcellularLocation>
        <location evidence="1">Cell membrane</location>
    </subcellularLocation>
</comment>
<evidence type="ECO:0000256" key="4">
    <source>
        <dbReference type="ARBA" id="ARBA00023224"/>
    </source>
</evidence>
<dbReference type="SMART" id="SM00283">
    <property type="entry name" value="MA"/>
    <property type="match status" value="1"/>
</dbReference>
<feature type="domain" description="HAMP" evidence="9">
    <location>
        <begin position="315"/>
        <end position="367"/>
    </location>
</feature>
<evidence type="ECO:0000256" key="6">
    <source>
        <dbReference type="PROSITE-ProRule" id="PRU00284"/>
    </source>
</evidence>
<comment type="similarity">
    <text evidence="5">Belongs to the methyl-accepting chemotaxis (MCP) protein family.</text>
</comment>
<feature type="transmembrane region" description="Helical" evidence="7">
    <location>
        <begin position="291"/>
        <end position="314"/>
    </location>
</feature>
<dbReference type="SUPFAM" id="SSF58104">
    <property type="entry name" value="Methyl-accepting chemotaxis protein (MCP) signaling domain"/>
    <property type="match status" value="1"/>
</dbReference>
<dbReference type="EMBL" id="JAGRPV010000001">
    <property type="protein sequence ID" value="MDI4648180.1"/>
    <property type="molecule type" value="Genomic_DNA"/>
</dbReference>
<feature type="domain" description="Methyl-accepting transducer" evidence="8">
    <location>
        <begin position="386"/>
        <end position="636"/>
    </location>
</feature>
<evidence type="ECO:0000259" key="9">
    <source>
        <dbReference type="PROSITE" id="PS50885"/>
    </source>
</evidence>
<sequence length="675" mass="72520">MAVVTRSLGQTWREKRKSLGVQMLGIVFASIVVIVTALGLSSYQLAKSIIRDKMSLSSQQTLQQARDKLDFLLSMYGGLSRQFMVDTSLRQDLVAFSRTDVPLGEKQAAQDRIVDRFNSMLSAEPNMMSIRIVPKTLDNTGALSSTGASALQVSDGSKAWLRKMAEAKGEIVYVPTMSKGLFDYSPEPSVTFGRLMKNLQHPDAEFILLIELKSKLLSDAFANFKIGETGEMRVIANDGKVVYAADASLIEQAPPAWNGDRLVLNEPSRLASWELVGSVPLGELERDSKAILSLTVWMIAAAAVAAIAIGYLLIRLVGNPLERLCALMERGEKGDLSVRMDYRRSNEIGRLSGNFNRMMEQIGALVGRTNESALRLVSSAKELKAVSQETAATAGDIASVTGQIASGASSLATEAERGIRQTETIGAKLRIATDTNTRLESSAGRVQQISGRGTAYMAELIGRTEETERLSGSLAARVGKLKERAGSIQTVLNVINEMSQQTNILSLNASIEASRAGAYGKSFAVVADEIRRLAAESKSSIAIVSRIIGDIRQEIDATVAELGAVSPVLHEQGRAVKEAADIFGGVKREMSEFAEELAQSSASIVELDGSQRALVEAIGTVSTVSEQSAASSEAVARMTSGQLGVSASLVTLSDELESLSQQLIAQLKMFDQKKT</sequence>
<keyword evidence="11" id="KW-1185">Reference proteome</keyword>